<protein>
    <submittedName>
        <fullName evidence="2">Uncharacterized protein</fullName>
    </submittedName>
</protein>
<dbReference type="AlphaFoldDB" id="A0A9W4WDT9"/>
<feature type="region of interest" description="Disordered" evidence="1">
    <location>
        <begin position="463"/>
        <end position="501"/>
    </location>
</feature>
<feature type="compositionally biased region" description="Acidic residues" evidence="1">
    <location>
        <begin position="519"/>
        <end position="528"/>
    </location>
</feature>
<evidence type="ECO:0000256" key="1">
    <source>
        <dbReference type="SAM" id="MobiDB-lite"/>
    </source>
</evidence>
<sequence>MARLSELPPEMIRHIGSFLCPDWSGEMVLDHADLGWDWVWDIYDAHKANRESLFNFAFTSKGYYQLLVPELMRSVGVISRSGDTELLRLLFHNPAASCGAVRKLFIFLHSEDHPGEPFDLSNPTHQREVQLLEEVAGRVGIDIWKKTFSWNSFEAGHIIGSILTTKADFLPHFLKGFVIGILILHLSNIRDLTILLPSTSLKAMVNVLRRAQRSIANSNKQLPLLHLQHFAITHTREYKGQLPDGFQTLFSFRPDSTAYLRDCQLRAPLAWSTNITSLALREIRYITPSTLEQLIMNCERLTRFVYAHDVWVCPEFPSPGTILQTLKKHASSLKVLCLNFVWIDEQANELPPPYIDSFKEFTCLGALWISCACFGEDSQSSVLRRIPPSLYILHLAGDASVVADDLEWWANILTGKSLGGEDTSSGGGSVSSDDESEPVYPQEEDESDFCDQAQDGLEMEEDSLELVEDDTSEGDVDEDVETGDEETDDHSDDEEDEYDIDKYSMEEYKGDDYNEYDCDEHEFEEDGYGQDKNDLEKDEEEILCEEELCEGDDVTEDEYECRVGEYGEHEYNEDECEDKREDEPDEDEQQANQQEENHRDDKQDESLNDNLNENHIQKDEGNEEIESEDEESESEDDEYEDRYLGINIPRELAYDRAETFEVPVAVSEVFQNSDYVDFRDWVDAAPGLWYIF</sequence>
<reference evidence="2" key="1">
    <citation type="submission" date="2022-08" db="EMBL/GenBank/DDBJ databases">
        <authorList>
            <person name="Giroux E."/>
            <person name="Giroux E."/>
        </authorList>
    </citation>
    <scope>NUCLEOTIDE SEQUENCE</scope>
    <source>
        <strain evidence="2">H1091258</strain>
    </source>
</reference>
<keyword evidence="3" id="KW-1185">Reference proteome</keyword>
<feature type="compositionally biased region" description="Basic and acidic residues" evidence="1">
    <location>
        <begin position="560"/>
        <end position="570"/>
    </location>
</feature>
<feature type="compositionally biased region" description="Acidic residues" evidence="1">
    <location>
        <begin position="463"/>
        <end position="499"/>
    </location>
</feature>
<proteinExistence type="predicted"/>
<evidence type="ECO:0000313" key="2">
    <source>
        <dbReference type="EMBL" id="CAI0645465.1"/>
    </source>
</evidence>
<evidence type="ECO:0000313" key="3">
    <source>
        <dbReference type="Proteomes" id="UP001152533"/>
    </source>
</evidence>
<gene>
    <name evidence="2" type="ORF">CGXH109_LOCUS45516</name>
</gene>
<feature type="compositionally biased region" description="Acidic residues" evidence="1">
    <location>
        <begin position="432"/>
        <end position="449"/>
    </location>
</feature>
<feature type="compositionally biased region" description="Basic and acidic residues" evidence="1">
    <location>
        <begin position="595"/>
        <end position="605"/>
    </location>
</feature>
<dbReference type="EMBL" id="CAMGZC010000244">
    <property type="protein sequence ID" value="CAI0645465.1"/>
    <property type="molecule type" value="Genomic_DNA"/>
</dbReference>
<name>A0A9W4WDT9_9PEZI</name>
<dbReference type="SUPFAM" id="SSF52047">
    <property type="entry name" value="RNI-like"/>
    <property type="match status" value="1"/>
</dbReference>
<feature type="compositionally biased region" description="Acidic residues" evidence="1">
    <location>
        <begin position="621"/>
        <end position="640"/>
    </location>
</feature>
<accession>A0A9W4WDT9</accession>
<feature type="region of interest" description="Disordered" evidence="1">
    <location>
        <begin position="420"/>
        <end position="449"/>
    </location>
</feature>
<organism evidence="2 3">
    <name type="scientific">Colletotrichum noveboracense</name>
    <dbReference type="NCBI Taxonomy" id="2664923"/>
    <lineage>
        <taxon>Eukaryota</taxon>
        <taxon>Fungi</taxon>
        <taxon>Dikarya</taxon>
        <taxon>Ascomycota</taxon>
        <taxon>Pezizomycotina</taxon>
        <taxon>Sordariomycetes</taxon>
        <taxon>Hypocreomycetidae</taxon>
        <taxon>Glomerellales</taxon>
        <taxon>Glomerellaceae</taxon>
        <taxon>Colletotrichum</taxon>
        <taxon>Colletotrichum gloeosporioides species complex</taxon>
    </lineage>
</organism>
<feature type="compositionally biased region" description="Acidic residues" evidence="1">
    <location>
        <begin position="536"/>
        <end position="559"/>
    </location>
</feature>
<dbReference type="Proteomes" id="UP001152533">
    <property type="component" value="Unassembled WGS sequence"/>
</dbReference>
<comment type="caution">
    <text evidence="2">The sequence shown here is derived from an EMBL/GenBank/DDBJ whole genome shotgun (WGS) entry which is preliminary data.</text>
</comment>
<feature type="region of interest" description="Disordered" evidence="1">
    <location>
        <begin position="519"/>
        <end position="641"/>
    </location>
</feature>